<dbReference type="SUPFAM" id="SSF54427">
    <property type="entry name" value="NTF2-like"/>
    <property type="match status" value="1"/>
</dbReference>
<dbReference type="InterPro" id="IPR004027">
    <property type="entry name" value="SEC_C_motif"/>
</dbReference>
<accession>A0AAU7DS87</accession>
<gene>
    <name evidence="2" type="ORF">V5R04_08645</name>
</gene>
<protein>
    <submittedName>
        <fullName evidence="2">YchJ family metal-binding protein</fullName>
    </submittedName>
</protein>
<name>A0AAU7DS87_9MICO</name>
<dbReference type="AlphaFoldDB" id="A0AAU7DS87"/>
<evidence type="ECO:0000313" key="2">
    <source>
        <dbReference type="EMBL" id="XBH20321.1"/>
    </source>
</evidence>
<dbReference type="EMBL" id="CP146203">
    <property type="protein sequence ID" value="XBH20321.1"/>
    <property type="molecule type" value="Genomic_DNA"/>
</dbReference>
<dbReference type="Pfam" id="PF02810">
    <property type="entry name" value="SEC-C"/>
    <property type="match status" value="1"/>
</dbReference>
<feature type="domain" description="YchJ-like middle NTF2-like" evidence="1">
    <location>
        <begin position="31"/>
        <end position="125"/>
    </location>
</feature>
<dbReference type="Gene3D" id="3.10.450.50">
    <property type="match status" value="1"/>
</dbReference>
<sequence>MELALTQCPCGTGQDLQTCCGPILGGHPAPTAVALMRSRYTAFALGDVAYLGRSWHSSTAPADLDIDPDQIWTRLRILDTARGQETDTTGTVTFRAHYKVGTERGALSETSRFVRQDGHWFYLDGDVAQD</sequence>
<organism evidence="2">
    <name type="scientific">Jonesiaceae bacterium BS-20</name>
    <dbReference type="NCBI Taxonomy" id="3120821"/>
    <lineage>
        <taxon>Bacteria</taxon>
        <taxon>Bacillati</taxon>
        <taxon>Actinomycetota</taxon>
        <taxon>Actinomycetes</taxon>
        <taxon>Micrococcales</taxon>
        <taxon>Jonesiaceae</taxon>
    </lineage>
</organism>
<dbReference type="InterPro" id="IPR032710">
    <property type="entry name" value="NTF2-like_dom_sf"/>
</dbReference>
<dbReference type="Pfam" id="PF17775">
    <property type="entry name" value="YchJ_M-like"/>
    <property type="match status" value="1"/>
</dbReference>
<reference evidence="2" key="1">
    <citation type="submission" date="2024-02" db="EMBL/GenBank/DDBJ databases">
        <title>Tomenella chthoni gen. nov. sp. nov., a member of the family Jonesiaceae isolated from bat guano.</title>
        <authorList>
            <person name="Miller S.L."/>
            <person name="King J."/>
            <person name="Sankaranarayanan K."/>
            <person name="Lawson P.A."/>
        </authorList>
    </citation>
    <scope>NUCLEOTIDE SEQUENCE</scope>
    <source>
        <strain evidence="2">BS-20</strain>
    </source>
</reference>
<evidence type="ECO:0000259" key="1">
    <source>
        <dbReference type="Pfam" id="PF17775"/>
    </source>
</evidence>
<proteinExistence type="predicted"/>
<dbReference type="InterPro" id="IPR048469">
    <property type="entry name" value="YchJ-like_M"/>
</dbReference>